<evidence type="ECO:0000313" key="5">
    <source>
        <dbReference type="EMBL" id="QNO44442.1"/>
    </source>
</evidence>
<keyword evidence="3" id="KW-1133">Transmembrane helix</keyword>
<evidence type="ECO:0000256" key="2">
    <source>
        <dbReference type="SAM" id="MobiDB-lite"/>
    </source>
</evidence>
<keyword evidence="3" id="KW-0472">Membrane</keyword>
<protein>
    <recommendedName>
        <fullName evidence="4">PGF-CTERM archaeal protein-sorting signal domain-containing protein</fullName>
    </recommendedName>
</protein>
<feature type="domain" description="PGF-CTERM archaeal protein-sorting signal" evidence="4">
    <location>
        <begin position="194"/>
        <end position="216"/>
    </location>
</feature>
<accession>A0A7G9Y8V8</accession>
<evidence type="ECO:0000313" key="6">
    <source>
        <dbReference type="EMBL" id="QNO45842.1"/>
    </source>
</evidence>
<dbReference type="EMBL" id="MT631156">
    <property type="protein sequence ID" value="QNO45842.1"/>
    <property type="molecule type" value="Genomic_DNA"/>
</dbReference>
<name>A0A7G9Y8V8_9EURY</name>
<dbReference type="Pfam" id="PF18204">
    <property type="entry name" value="PGF-CTERM"/>
    <property type="match status" value="1"/>
</dbReference>
<evidence type="ECO:0000259" key="4">
    <source>
        <dbReference type="Pfam" id="PF18204"/>
    </source>
</evidence>
<dbReference type="AlphaFoldDB" id="A0A7G9Y8V8"/>
<evidence type="ECO:0000256" key="3">
    <source>
        <dbReference type="SAM" id="Phobius"/>
    </source>
</evidence>
<dbReference type="EMBL" id="MT630972">
    <property type="protein sequence ID" value="QNO44442.1"/>
    <property type="molecule type" value="Genomic_DNA"/>
</dbReference>
<dbReference type="InterPro" id="IPR026371">
    <property type="entry name" value="PGF_CTERM"/>
</dbReference>
<keyword evidence="1" id="KW-0732">Signal</keyword>
<sequence length="218" mass="22135">MNRIHKLAIPVLLLMMCAALSCASAQPAIKAEDGGSLPGSIDIGKTFTVLVTEDGSPVGAGTSVTFRLPYDTGDPVLRSTDDDGKVRYKPLVTGTLGIRVLDGTVTVAEATVAVTDITSKTTQPSGSPSGSGSGGDYLPPATPTVTATVAPTAPPGATPKVTPVATPVEMVETPPAEVEVETPTATPKPPKTGVPGFTSVFAIAGLLAALYLVLQRRE</sequence>
<reference evidence="5" key="1">
    <citation type="submission" date="2020-06" db="EMBL/GenBank/DDBJ databases">
        <title>Unique genomic features of the anaerobic methanotrophic archaea.</title>
        <authorList>
            <person name="Chadwick G.L."/>
            <person name="Skennerton C.T."/>
            <person name="Laso-Perez R."/>
            <person name="Leu A.O."/>
            <person name="Speth D.R."/>
            <person name="Yu H."/>
            <person name="Morgan-Lang C."/>
            <person name="Hatzenpichler R."/>
            <person name="Goudeau D."/>
            <person name="Malmstrom R."/>
            <person name="Brazelton W.J."/>
            <person name="Woyke T."/>
            <person name="Hallam S.J."/>
            <person name="Tyson G.W."/>
            <person name="Wegener G."/>
            <person name="Boetius A."/>
            <person name="Orphan V."/>
        </authorList>
    </citation>
    <scope>NUCLEOTIDE SEQUENCE</scope>
</reference>
<proteinExistence type="predicted"/>
<evidence type="ECO:0000256" key="1">
    <source>
        <dbReference type="ARBA" id="ARBA00022729"/>
    </source>
</evidence>
<gene>
    <name evidence="6" type="ORF">JIFFFGFP_00006</name>
    <name evidence="5" type="ORF">KHKAIIHB_00006</name>
</gene>
<feature type="region of interest" description="Disordered" evidence="2">
    <location>
        <begin position="119"/>
        <end position="163"/>
    </location>
</feature>
<keyword evidence="3" id="KW-0812">Transmembrane</keyword>
<organism evidence="5">
    <name type="scientific">Candidatus Methanogaster sp. ANME-2c ERB4</name>
    <dbReference type="NCBI Taxonomy" id="2759911"/>
    <lineage>
        <taxon>Archaea</taxon>
        <taxon>Methanobacteriati</taxon>
        <taxon>Methanobacteriota</taxon>
        <taxon>Stenosarchaea group</taxon>
        <taxon>Methanomicrobia</taxon>
        <taxon>Methanosarcinales</taxon>
        <taxon>ANME-2 cluster</taxon>
        <taxon>Candidatus Methanogasteraceae</taxon>
        <taxon>Candidatus Methanogaster</taxon>
    </lineage>
</organism>
<dbReference type="PROSITE" id="PS51257">
    <property type="entry name" value="PROKAR_LIPOPROTEIN"/>
    <property type="match status" value="1"/>
</dbReference>
<feature type="transmembrane region" description="Helical" evidence="3">
    <location>
        <begin position="194"/>
        <end position="214"/>
    </location>
</feature>